<comment type="subcellular location">
    <subcellularLocation>
        <location evidence="1 7">Nucleus</location>
    </subcellularLocation>
</comment>
<keyword evidence="12" id="KW-1185">Reference proteome</keyword>
<dbReference type="Pfam" id="PF08743">
    <property type="entry name" value="Nse4_C"/>
    <property type="match status" value="1"/>
</dbReference>
<evidence type="ECO:0000313" key="12">
    <source>
        <dbReference type="Proteomes" id="UP000242875"/>
    </source>
</evidence>
<accession>A0A261Y2N8</accession>
<evidence type="ECO:0000256" key="7">
    <source>
        <dbReference type="RuleBase" id="RU365071"/>
    </source>
</evidence>
<reference evidence="11 12" key="1">
    <citation type="journal article" date="2017" name="Mycologia">
        <title>Bifiguratus adelaidae, gen. et sp. nov., a new member of Mucoromycotina in endophytic and soil-dwelling habitats.</title>
        <authorList>
            <person name="Torres-Cruz T.J."/>
            <person name="Billingsley Tobias T.L."/>
            <person name="Almatruk M."/>
            <person name="Hesse C."/>
            <person name="Kuske C.R."/>
            <person name="Desiro A."/>
            <person name="Benucci G.M."/>
            <person name="Bonito G."/>
            <person name="Stajich J.E."/>
            <person name="Dunlap C."/>
            <person name="Arnold A.E."/>
            <person name="Porras-Alfaro A."/>
        </authorList>
    </citation>
    <scope>NUCLEOTIDE SEQUENCE [LARGE SCALE GENOMIC DNA]</scope>
    <source>
        <strain evidence="11 12">AZ0501</strain>
    </source>
</reference>
<dbReference type="InterPro" id="IPR027786">
    <property type="entry name" value="Nse4/EID"/>
</dbReference>
<comment type="function">
    <text evidence="7">Component of the SMC5-SMC6 complex, that promotes sister chromatid alignment after DNA damage and facilitates double-stranded DNA breaks (DSBs) repair via homologous recombination between sister chromatids.</text>
</comment>
<dbReference type="GO" id="GO:0030915">
    <property type="term" value="C:Smc5-Smc6 complex"/>
    <property type="evidence" value="ECO:0007669"/>
    <property type="project" value="UniProtKB-UniRule"/>
</dbReference>
<dbReference type="EMBL" id="MVBO01000028">
    <property type="protein sequence ID" value="OZJ04873.1"/>
    <property type="molecule type" value="Genomic_DNA"/>
</dbReference>
<evidence type="ECO:0000256" key="4">
    <source>
        <dbReference type="ARBA" id="ARBA00023172"/>
    </source>
</evidence>
<organism evidence="11 12">
    <name type="scientific">Bifiguratus adelaidae</name>
    <dbReference type="NCBI Taxonomy" id="1938954"/>
    <lineage>
        <taxon>Eukaryota</taxon>
        <taxon>Fungi</taxon>
        <taxon>Fungi incertae sedis</taxon>
        <taxon>Mucoromycota</taxon>
        <taxon>Mucoromycotina</taxon>
        <taxon>Endogonomycetes</taxon>
        <taxon>Endogonales</taxon>
        <taxon>Endogonales incertae sedis</taxon>
        <taxon>Bifiguratus</taxon>
    </lineage>
</organism>
<dbReference type="GO" id="GO:0099115">
    <property type="term" value="C:chromosome, subtelomeric region"/>
    <property type="evidence" value="ECO:0007669"/>
    <property type="project" value="EnsemblFungi"/>
</dbReference>
<feature type="domain" description="Non-structural maintenance of chromosome element 4 C-terminal" evidence="9">
    <location>
        <begin position="216"/>
        <end position="302"/>
    </location>
</feature>
<dbReference type="GO" id="GO:0006281">
    <property type="term" value="P:DNA repair"/>
    <property type="evidence" value="ECO:0007669"/>
    <property type="project" value="UniProtKB-UniRule"/>
</dbReference>
<proteinExistence type="inferred from homology"/>
<dbReference type="PANTHER" id="PTHR16140:SF0">
    <property type="entry name" value="NON-STRUCTURAL MAINTENANCE OF CHROMOSOMES ELEMENT 4"/>
    <property type="match status" value="1"/>
</dbReference>
<evidence type="ECO:0000256" key="3">
    <source>
        <dbReference type="ARBA" id="ARBA00022763"/>
    </source>
</evidence>
<comment type="caution">
    <text evidence="11">The sequence shown here is derived from an EMBL/GenBank/DDBJ whole genome shotgun (WGS) entry which is preliminary data.</text>
</comment>
<evidence type="ECO:0000259" key="9">
    <source>
        <dbReference type="Pfam" id="PF08743"/>
    </source>
</evidence>
<dbReference type="Proteomes" id="UP000242875">
    <property type="component" value="Unassembled WGS sequence"/>
</dbReference>
<dbReference type="GO" id="GO:0005634">
    <property type="term" value="C:nucleus"/>
    <property type="evidence" value="ECO:0007669"/>
    <property type="project" value="UniProtKB-SubCell"/>
</dbReference>
<keyword evidence="6 7" id="KW-0539">Nucleus</keyword>
<dbReference type="GO" id="GO:0061638">
    <property type="term" value="C:CENP-A containing chromatin"/>
    <property type="evidence" value="ECO:0007669"/>
    <property type="project" value="EnsemblFungi"/>
</dbReference>
<evidence type="ECO:0000259" key="10">
    <source>
        <dbReference type="Pfam" id="PF15412"/>
    </source>
</evidence>
<evidence type="ECO:0000256" key="8">
    <source>
        <dbReference type="SAM" id="MobiDB-lite"/>
    </source>
</evidence>
<dbReference type="InterPro" id="IPR014854">
    <property type="entry name" value="Nse4_C"/>
</dbReference>
<feature type="domain" description="Nse4/EID protein Nse3/MAGE-binding" evidence="10">
    <location>
        <begin position="85"/>
        <end position="126"/>
    </location>
</feature>
<protein>
    <recommendedName>
        <fullName evidence="7">Non-structural maintenance of chromosomes element 4</fullName>
    </recommendedName>
</protein>
<dbReference type="Pfam" id="PF15412">
    <property type="entry name" value="Nse4-Nse3_bdg"/>
    <property type="match status" value="1"/>
</dbReference>
<keyword evidence="4 7" id="KW-0233">DNA recombination</keyword>
<keyword evidence="5 7" id="KW-0234">DNA repair</keyword>
<comment type="similarity">
    <text evidence="2 7">Belongs to the NSE4 family.</text>
</comment>
<gene>
    <name evidence="11" type="ORF">BZG36_02605</name>
</gene>
<evidence type="ECO:0000256" key="1">
    <source>
        <dbReference type="ARBA" id="ARBA00004123"/>
    </source>
</evidence>
<dbReference type="PANTHER" id="PTHR16140">
    <property type="entry name" value="NON-STRUCTURAL MAINTENANCE OF CHROMOSOMES ELEMENT 4"/>
    <property type="match status" value="1"/>
</dbReference>
<dbReference type="GO" id="GO:0033553">
    <property type="term" value="C:rDNA heterochromatin"/>
    <property type="evidence" value="ECO:0007669"/>
    <property type="project" value="EnsemblFungi"/>
</dbReference>
<evidence type="ECO:0000256" key="5">
    <source>
        <dbReference type="ARBA" id="ARBA00023204"/>
    </source>
</evidence>
<dbReference type="InterPro" id="IPR029225">
    <property type="entry name" value="Nse4_Nse3-bd"/>
</dbReference>
<evidence type="ECO:0000256" key="6">
    <source>
        <dbReference type="ARBA" id="ARBA00023242"/>
    </source>
</evidence>
<keyword evidence="3 7" id="KW-0227">DNA damage</keyword>
<evidence type="ECO:0000313" key="11">
    <source>
        <dbReference type="EMBL" id="OZJ04873.1"/>
    </source>
</evidence>
<name>A0A261Y2N8_9FUNG</name>
<sequence>MQAYREDERGKLVQAERDLQAQQDKEQDLKWLRRDTRKRYRDLLTTTSERRQDIIKASDESMLETLQQADLLYRKVERPQEATLDSQILILSTDLAMQRARNLKMDIDGFDIEDYMARLSRYMGETDTDATRPISWDKLGKLGLQHTCRLPSSDFMLGPLSVTQKTRKAADHARLEKHASDRREAVQLREEDIRKQENETTTNVNKVYRILEEVGPINMFEFFVNPESFSQTIENMFYLSFIVREGKASIDDESGQPMVEAVETPTAEQHQQGLTKKQLMMELDMATWREIIKIYNIQKSTIPTRPNTSATALADDQWHG</sequence>
<evidence type="ECO:0000256" key="2">
    <source>
        <dbReference type="ARBA" id="ARBA00008997"/>
    </source>
</evidence>
<feature type="region of interest" description="Disordered" evidence="8">
    <location>
        <begin position="1"/>
        <end position="24"/>
    </location>
</feature>
<comment type="subunit">
    <text evidence="7">Component of the SMC5-SMC6 complex.</text>
</comment>
<dbReference type="AlphaFoldDB" id="A0A261Y2N8"/>
<dbReference type="OrthoDB" id="361242at2759"/>
<dbReference type="GO" id="GO:0005721">
    <property type="term" value="C:pericentric heterochromatin"/>
    <property type="evidence" value="ECO:0007669"/>
    <property type="project" value="EnsemblFungi"/>
</dbReference>
<dbReference type="GO" id="GO:0006310">
    <property type="term" value="P:DNA recombination"/>
    <property type="evidence" value="ECO:0007669"/>
    <property type="project" value="UniProtKB-UniRule"/>
</dbReference>